<name>A0ABR6NXH8_9DEIO</name>
<gene>
    <name evidence="1" type="ORF">HNQ04_003844</name>
</gene>
<keyword evidence="2" id="KW-1185">Reference proteome</keyword>
<evidence type="ECO:0000313" key="2">
    <source>
        <dbReference type="Proteomes" id="UP000629870"/>
    </source>
</evidence>
<protein>
    <submittedName>
        <fullName evidence="1">Uncharacterized protein</fullName>
    </submittedName>
</protein>
<organism evidence="1 2">
    <name type="scientific">Deinococcus radiopugnans ATCC 19172</name>
    <dbReference type="NCBI Taxonomy" id="585398"/>
    <lineage>
        <taxon>Bacteria</taxon>
        <taxon>Thermotogati</taxon>
        <taxon>Deinococcota</taxon>
        <taxon>Deinococci</taxon>
        <taxon>Deinococcales</taxon>
        <taxon>Deinococcaceae</taxon>
        <taxon>Deinococcus</taxon>
    </lineage>
</organism>
<reference evidence="1 2" key="1">
    <citation type="submission" date="2020-08" db="EMBL/GenBank/DDBJ databases">
        <title>Genomic Encyclopedia of Type Strains, Phase IV (KMG-IV): sequencing the most valuable type-strain genomes for metagenomic binning, comparative biology and taxonomic classification.</title>
        <authorList>
            <person name="Goeker M."/>
        </authorList>
    </citation>
    <scope>NUCLEOTIDE SEQUENCE [LARGE SCALE GENOMIC DNA]</scope>
    <source>
        <strain evidence="1 2">DSM 12027</strain>
    </source>
</reference>
<accession>A0ABR6NXH8</accession>
<proteinExistence type="predicted"/>
<evidence type="ECO:0000313" key="1">
    <source>
        <dbReference type="EMBL" id="MBB6018563.1"/>
    </source>
</evidence>
<dbReference type="Proteomes" id="UP000629870">
    <property type="component" value="Unassembled WGS sequence"/>
</dbReference>
<dbReference type="EMBL" id="JACHEW010000034">
    <property type="protein sequence ID" value="MBB6018563.1"/>
    <property type="molecule type" value="Genomic_DNA"/>
</dbReference>
<sequence length="56" mass="6657">MVGARVLLSLRREWQGHAFRAQDQYRRLTTQDTVPALARLLRDEDVWARFMAELNQ</sequence>
<comment type="caution">
    <text evidence="1">The sequence shown here is derived from an EMBL/GenBank/DDBJ whole genome shotgun (WGS) entry which is preliminary data.</text>
</comment>